<sequence>MSKDTAPSNRTEGRSRGNVWVRRLGWLILIWSLSVAALGAAALLFRLLMKSAGMTP</sequence>
<dbReference type="EMBL" id="AP009384">
    <property type="protein sequence ID" value="BAF89759.1"/>
    <property type="molecule type" value="Genomic_DNA"/>
</dbReference>
<reference evidence="3" key="2">
    <citation type="submission" date="2007-04" db="EMBL/GenBank/DDBJ databases">
        <title>Complete genome sequence of the nitrogen-fixing bacterium Azorhizobium caulinodans ORS571.</title>
        <authorList>
            <person name="Lee K.B."/>
            <person name="Backer P.D."/>
            <person name="Aono T."/>
            <person name="Liu C.T."/>
            <person name="Suzuki S."/>
            <person name="Suzuki T."/>
            <person name="Kaneko T."/>
            <person name="Yamada M."/>
            <person name="Tabata S."/>
            <person name="Kupfer D.M."/>
            <person name="Najar F.Z."/>
            <person name="Wiley G.B."/>
            <person name="Roe B."/>
            <person name="Binnewies T."/>
            <person name="Ussery D."/>
            <person name="Vereecke D."/>
            <person name="Gevers D."/>
            <person name="Holsters M."/>
            <person name="Oyaizu H."/>
        </authorList>
    </citation>
    <scope>NUCLEOTIDE SEQUENCE [LARGE SCALE GENOMIC DNA]</scope>
    <source>
        <strain evidence="3">ATCC 43989 / DSM 5975 / JCM 20966 / LMG 6465 / NBRC 14845 / NCIMB 13405 / ORS 571</strain>
    </source>
</reference>
<accession>A8INK3</accession>
<reference evidence="2 3" key="3">
    <citation type="journal article" date="2008" name="BMC Genomics">
        <title>The genome of the versatile nitrogen fixer Azorhizobium caulinodans ORS571.</title>
        <authorList>
            <person name="Lee KB."/>
            <person name="Backer P.D."/>
            <person name="Aono T."/>
            <person name="Liu CT."/>
            <person name="Suzuki S."/>
            <person name="Suzuki T."/>
            <person name="Kaneko T."/>
            <person name="Yamada M."/>
            <person name="Tabata S."/>
            <person name="Kupfer D.M."/>
            <person name="Najar F.Z."/>
            <person name="Wiley G.B."/>
            <person name="Roe B."/>
            <person name="Binnewies T.T."/>
            <person name="Ussery D.W."/>
            <person name="D'Haeze W."/>
            <person name="Herder J.D."/>
            <person name="Gevers D."/>
            <person name="Vereecke D."/>
            <person name="Holsters M."/>
            <person name="Oyaizu H."/>
        </authorList>
    </citation>
    <scope>NUCLEOTIDE SEQUENCE [LARGE SCALE GENOMIC DNA]</scope>
    <source>
        <strain evidence="3">ATCC 43989 / DSM 5975 / JCM 20966 / LMG 6465 / NBRC 14845 / NCIMB 13405 / ORS 571</strain>
    </source>
</reference>
<reference evidence="2 3" key="4">
    <citation type="journal article" date="2009" name="Appl. Environ. Microbiol.">
        <title>Comparative genome-wide transcriptional profiling of Azorhizobium caulinodans ORS571 grown under free-living and symbiotic conditions.</title>
        <authorList>
            <person name="Tsukada S."/>
            <person name="Aono T."/>
            <person name="Akiba N."/>
            <person name="Lee KB."/>
            <person name="Liu CT."/>
            <person name="Toyazaki H."/>
            <person name="Oyaizu H."/>
        </authorList>
    </citation>
    <scope>NUCLEOTIDE SEQUENCE [LARGE SCALE GENOMIC DNA]</scope>
    <source>
        <strain evidence="3">ATCC 43989 / DSM 5975 / JCM 20966 / LMG 6465 / NBRC 14845 / NCIMB 13405 / ORS 571</strain>
    </source>
</reference>
<dbReference type="HOGENOM" id="CLU_203653_2_0_5"/>
<keyword evidence="1" id="KW-1133">Transmembrane helix</keyword>
<dbReference type="STRING" id="438753.AZC_3761"/>
<name>A8INK3_AZOC5</name>
<protein>
    <recommendedName>
        <fullName evidence="4">DUF2474 domain-containing protein</fullName>
    </recommendedName>
</protein>
<reference evidence="2 3" key="5">
    <citation type="journal article" date="2010" name="Appl. Environ. Microbiol.">
        <title>phrR-like gene praR of Azorhizobium caulinodans ORS571 is essential for symbiosis with Sesbania rostrata and is involved in expression of reb genes.</title>
        <authorList>
            <person name="Akiba N."/>
            <person name="Aono T."/>
            <person name="Toyazaki H."/>
            <person name="Sato S."/>
            <person name="Oyaizu H."/>
        </authorList>
    </citation>
    <scope>NUCLEOTIDE SEQUENCE [LARGE SCALE GENOMIC DNA]</scope>
    <source>
        <strain evidence="3">ATCC 43989 / DSM 5975 / JCM 20966 / LMG 6465 / NBRC 14845 / NCIMB 13405 / ORS 571</strain>
    </source>
</reference>
<dbReference type="Proteomes" id="UP000000270">
    <property type="component" value="Chromosome"/>
</dbReference>
<evidence type="ECO:0000313" key="2">
    <source>
        <dbReference type="EMBL" id="BAF89759.1"/>
    </source>
</evidence>
<evidence type="ECO:0000313" key="3">
    <source>
        <dbReference type="Proteomes" id="UP000000270"/>
    </source>
</evidence>
<dbReference type="KEGG" id="azc:AZC_3761"/>
<proteinExistence type="predicted"/>
<dbReference type="AlphaFoldDB" id="A8INK3"/>
<evidence type="ECO:0008006" key="4">
    <source>
        <dbReference type="Google" id="ProtNLM"/>
    </source>
</evidence>
<keyword evidence="3" id="KW-1185">Reference proteome</keyword>
<organism evidence="2 3">
    <name type="scientific">Azorhizobium caulinodans (strain ATCC 43989 / DSM 5975 / JCM 20966 / LMG 6465 / NBRC 14845 / NCIMB 13405 / ORS 571)</name>
    <dbReference type="NCBI Taxonomy" id="438753"/>
    <lineage>
        <taxon>Bacteria</taxon>
        <taxon>Pseudomonadati</taxon>
        <taxon>Pseudomonadota</taxon>
        <taxon>Alphaproteobacteria</taxon>
        <taxon>Hyphomicrobiales</taxon>
        <taxon>Xanthobacteraceae</taxon>
        <taxon>Azorhizobium</taxon>
    </lineage>
</organism>
<feature type="transmembrane region" description="Helical" evidence="1">
    <location>
        <begin position="24"/>
        <end position="48"/>
    </location>
</feature>
<keyword evidence="1" id="KW-0812">Transmembrane</keyword>
<dbReference type="Pfam" id="PF10617">
    <property type="entry name" value="DUF2474"/>
    <property type="match status" value="1"/>
</dbReference>
<evidence type="ECO:0000256" key="1">
    <source>
        <dbReference type="SAM" id="Phobius"/>
    </source>
</evidence>
<keyword evidence="1" id="KW-0472">Membrane</keyword>
<gene>
    <name evidence="2" type="ordered locus">AZC_3761</name>
</gene>
<reference evidence="2 3" key="1">
    <citation type="journal article" date="2007" name="Appl. Environ. Microbiol.">
        <title>Rhizobial factors required for stem nodule maturation and maintenance in Sesbania rostrata-Azorhizobium caulinodans ORS571 symbiosis.</title>
        <authorList>
            <person name="Suzuki S."/>
            <person name="Aono T."/>
            <person name="Lee KB."/>
            <person name="Suzuki T."/>
            <person name="Liu CT."/>
            <person name="Miwa H."/>
            <person name="Wakao S."/>
            <person name="Iki T."/>
            <person name="Oyaizu H."/>
        </authorList>
    </citation>
    <scope>NUCLEOTIDE SEQUENCE [LARGE SCALE GENOMIC DNA]</scope>
    <source>
        <strain evidence="3">ATCC 43989 / DSM 5975 / JCM 20966 / LMG 6465 / NBRC 14845 / NCIMB 13405 / ORS 571</strain>
    </source>
</reference>
<dbReference type="InterPro" id="IPR018895">
    <property type="entry name" value="DUF2474"/>
</dbReference>
<reference evidence="2 3" key="6">
    <citation type="journal article" date="2011" name="Appl. Environ. Microbiol.">
        <title>Involvement of the azorhizobial chromosome partition gene (parA) in the onset of bacteroid differentiation during Sesbania rostrata stem nodule development.</title>
        <authorList>
            <person name="Liu CT."/>
            <person name="Lee KB."/>
            <person name="Wang YS."/>
            <person name="Peng MH."/>
            <person name="Lee KT."/>
            <person name="Suzuki S."/>
            <person name="Suzuki T."/>
            <person name="Oyaizu H."/>
        </authorList>
    </citation>
    <scope>NUCLEOTIDE SEQUENCE [LARGE SCALE GENOMIC DNA]</scope>
    <source>
        <strain evidence="3">ATCC 43989 / DSM 5975 / JCM 20966 / LMG 6465 / NBRC 14845 / NCIMB 13405 / ORS 571</strain>
    </source>
</reference>